<feature type="transmembrane region" description="Helical" evidence="1">
    <location>
        <begin position="52"/>
        <end position="72"/>
    </location>
</feature>
<dbReference type="OrthoDB" id="3191805at2"/>
<feature type="transmembrane region" description="Helical" evidence="1">
    <location>
        <begin position="109"/>
        <end position="127"/>
    </location>
</feature>
<organism evidence="2 3">
    <name type="scientific">Enorma phocaeensis</name>
    <dbReference type="NCBI Taxonomy" id="1871019"/>
    <lineage>
        <taxon>Bacteria</taxon>
        <taxon>Bacillati</taxon>
        <taxon>Actinomycetota</taxon>
        <taxon>Coriobacteriia</taxon>
        <taxon>Coriobacteriales</taxon>
        <taxon>Coriobacteriaceae</taxon>
        <taxon>Enorma</taxon>
    </lineage>
</organism>
<sequence>MSKNCKSLKILSFIQVVVALACIFLAIIARSGVALAEEEAGFAGVILMYLDNFLYGACGVLTIITAIMGIHGANRPSRLGSHRLIAIITALFAILTIVVAGLGQGIPSVALLVLILSIAVAILDGMCRAELDR</sequence>
<protein>
    <submittedName>
        <fullName evidence="2">Uncharacterized protein</fullName>
    </submittedName>
</protein>
<feature type="transmembrane region" description="Helical" evidence="1">
    <location>
        <begin position="84"/>
        <end position="103"/>
    </location>
</feature>
<keyword evidence="1" id="KW-1133">Transmembrane helix</keyword>
<dbReference type="AlphaFoldDB" id="A0A921IVN9"/>
<accession>A0A921IVN9</accession>
<keyword evidence="1" id="KW-0812">Transmembrane</keyword>
<name>A0A921IVN9_9ACTN</name>
<dbReference type="RefSeq" id="WP_102371711.1">
    <property type="nucleotide sequence ID" value="NZ_CALUIL010000026.1"/>
</dbReference>
<evidence type="ECO:0000313" key="2">
    <source>
        <dbReference type="EMBL" id="HJG36862.1"/>
    </source>
</evidence>
<gene>
    <name evidence="2" type="ORF">K8V70_03220</name>
</gene>
<evidence type="ECO:0000313" key="3">
    <source>
        <dbReference type="Proteomes" id="UP000753256"/>
    </source>
</evidence>
<reference evidence="2" key="1">
    <citation type="journal article" date="2021" name="PeerJ">
        <title>Extensive microbial diversity within the chicken gut microbiome revealed by metagenomics and culture.</title>
        <authorList>
            <person name="Gilroy R."/>
            <person name="Ravi A."/>
            <person name="Getino M."/>
            <person name="Pursley I."/>
            <person name="Horton D.L."/>
            <person name="Alikhan N.F."/>
            <person name="Baker D."/>
            <person name="Gharbi K."/>
            <person name="Hall N."/>
            <person name="Watson M."/>
            <person name="Adriaenssens E.M."/>
            <person name="Foster-Nyarko E."/>
            <person name="Jarju S."/>
            <person name="Secka A."/>
            <person name="Antonio M."/>
            <person name="Oren A."/>
            <person name="Chaudhuri R.R."/>
            <person name="La Ragione R."/>
            <person name="Hildebrand F."/>
            <person name="Pallen M.J."/>
        </authorList>
    </citation>
    <scope>NUCLEOTIDE SEQUENCE</scope>
    <source>
        <strain evidence="2">ChiHjej13B12-9602</strain>
    </source>
</reference>
<dbReference type="PROSITE" id="PS51257">
    <property type="entry name" value="PROKAR_LIPOPROTEIN"/>
    <property type="match status" value="1"/>
</dbReference>
<keyword evidence="1" id="KW-0472">Membrane</keyword>
<dbReference type="Proteomes" id="UP000753256">
    <property type="component" value="Unassembled WGS sequence"/>
</dbReference>
<reference evidence="2" key="2">
    <citation type="submission" date="2021-09" db="EMBL/GenBank/DDBJ databases">
        <authorList>
            <person name="Gilroy R."/>
        </authorList>
    </citation>
    <scope>NUCLEOTIDE SEQUENCE</scope>
    <source>
        <strain evidence="2">ChiHjej13B12-9602</strain>
    </source>
</reference>
<evidence type="ECO:0000256" key="1">
    <source>
        <dbReference type="SAM" id="Phobius"/>
    </source>
</evidence>
<proteinExistence type="predicted"/>
<dbReference type="EMBL" id="DYUZ01000013">
    <property type="protein sequence ID" value="HJG36862.1"/>
    <property type="molecule type" value="Genomic_DNA"/>
</dbReference>
<comment type="caution">
    <text evidence="2">The sequence shown here is derived from an EMBL/GenBank/DDBJ whole genome shotgun (WGS) entry which is preliminary data.</text>
</comment>